<dbReference type="Gene3D" id="3.40.50.150">
    <property type="entry name" value="Vaccinia Virus protein VP39"/>
    <property type="match status" value="2"/>
</dbReference>
<comment type="caution">
    <text evidence="6">The sequence shown here is derived from an EMBL/GenBank/DDBJ whole genome shotgun (WGS) entry which is preliminary data.</text>
</comment>
<dbReference type="GO" id="GO:0016274">
    <property type="term" value="F:protein-arginine N-methyltransferase activity"/>
    <property type="evidence" value="ECO:0007669"/>
    <property type="project" value="InterPro"/>
</dbReference>
<keyword evidence="3 4" id="KW-0949">S-adenosyl-L-methionine</keyword>
<keyword evidence="1 4" id="KW-0489">Methyltransferase</keyword>
<name>A0AAV2TYF1_CALDB</name>
<sequence>MRYRYSLDGSGLLTAPVLASILRIFQDKNVIASKKTNSGGKRCFNSLNKRMAETKSAAPKNDGWDLVSRFNPVVGRTQWKLVRCDYDYSQEVARSGYGDMLHDEDRNKKYHDAIRKAIKSRRECCPGDPIRVLDIGTGTGLLSMMAANAGADEIVGCEGFLPMADCASSVLDSNDLSNRIQVIPKRSDKLVVGQDCPSRFNMLVAELLDTELIGEAALTTYKHAAENLITADATLVPYAADLYLQVVESPFLWSHHRLLPISSVRGLSLRDYQDVLLSKPVSTCPGTPSVFDIQASELEVIDDETSVLGSQQIRCLLHEPLRVKRFSFGPAPKDIVLEESLKLNRTNNGHPLKAFRAGTVHAFIVWWRLKMEPTNTVPDISTAPKWSGDPEYAWRDHWMQAVYFPCESRSLQKGEEFEILFNHDSLSLWFDLLPPKLSPTSATENILVPMNGTSDTNPCSIERPVCTCGMHYSWPRSRIAHLNSTPYRTMARSVIEILRTKLREFHSQSVNIIVVSDASLLPMLIAQDLKKHRPDSSVHLYHVDISPCSARFLEGIYRAGSLKSTNKLKIELFDSVDQVISQVNHLGDSDCQHLDKMNATILISEPHTAAAVLPWDSLYFWYAFQELVTASSFSEVHLLCPTRFRICAVLVEFEDLWKVRAPVKNYERFNLSAFDELVQKAMEESDPPVEPQPLWEYVTFARSLPVVVFDMTLCDHASKRANVDLKRVDEWITSKQANLKLTEPSLNGIVFWVDWLLAGSGDSASPNDIWYSPAGPQDLIVPNQKIRWSSAGVQQGVLFTPLEWMSTIHQFSQGQHLPSVSVLADFDPTTAEQTFSLHLIPPET</sequence>
<dbReference type="Pfam" id="PF22528">
    <property type="entry name" value="PRMT_C"/>
    <property type="match status" value="1"/>
</dbReference>
<dbReference type="InterPro" id="IPR025799">
    <property type="entry name" value="Arg_MeTrfase"/>
</dbReference>
<dbReference type="SUPFAM" id="SSF53335">
    <property type="entry name" value="S-adenosyl-L-methionine-dependent methyltransferases"/>
    <property type="match status" value="1"/>
</dbReference>
<dbReference type="PANTHER" id="PTHR11006:SF4">
    <property type="entry name" value="PROTEIN ARGININE N-METHYLTRANSFERASE 7"/>
    <property type="match status" value="1"/>
</dbReference>
<dbReference type="Gene3D" id="2.70.160.11">
    <property type="entry name" value="Hnrnp arginine n-methyltransferase1"/>
    <property type="match status" value="2"/>
</dbReference>
<dbReference type="InterPro" id="IPR029063">
    <property type="entry name" value="SAM-dependent_MTases_sf"/>
</dbReference>
<dbReference type="FunFam" id="3.40.50.150:FF:000071">
    <property type="entry name" value="Protein arginine N-methyltransferase 7"/>
    <property type="match status" value="1"/>
</dbReference>
<dbReference type="InterPro" id="IPR055135">
    <property type="entry name" value="PRMT_dom"/>
</dbReference>
<dbReference type="AlphaFoldDB" id="A0AAV2TYF1"/>
<evidence type="ECO:0000256" key="1">
    <source>
        <dbReference type="ARBA" id="ARBA00022603"/>
    </source>
</evidence>
<dbReference type="CDD" id="cd02440">
    <property type="entry name" value="AdoMet_MTases"/>
    <property type="match status" value="1"/>
</dbReference>
<evidence type="ECO:0000256" key="3">
    <source>
        <dbReference type="ARBA" id="ARBA00022691"/>
    </source>
</evidence>
<evidence type="ECO:0000259" key="5">
    <source>
        <dbReference type="Pfam" id="PF22528"/>
    </source>
</evidence>
<dbReference type="Pfam" id="PF06325">
    <property type="entry name" value="PrmA"/>
    <property type="match status" value="1"/>
</dbReference>
<gene>
    <name evidence="6" type="ORF">CDAUBV1_LOCUS15717</name>
</gene>
<reference evidence="6" key="1">
    <citation type="submission" date="2024-06" db="EMBL/GenBank/DDBJ databases">
        <authorList>
            <person name="Liu X."/>
            <person name="Lenzi L."/>
            <person name="Haldenby T S."/>
            <person name="Uol C."/>
        </authorList>
    </citation>
    <scope>NUCLEOTIDE SEQUENCE</scope>
</reference>
<dbReference type="EMBL" id="CAXLJL010000711">
    <property type="protein sequence ID" value="CAL5140394.1"/>
    <property type="molecule type" value="Genomic_DNA"/>
</dbReference>
<evidence type="ECO:0000313" key="7">
    <source>
        <dbReference type="Proteomes" id="UP001497525"/>
    </source>
</evidence>
<evidence type="ECO:0000256" key="4">
    <source>
        <dbReference type="PROSITE-ProRule" id="PRU01015"/>
    </source>
</evidence>
<protein>
    <recommendedName>
        <fullName evidence="5">Protein arginine N-methyltransferase domain-containing protein</fullName>
    </recommendedName>
</protein>
<accession>A0AAV2TYF1</accession>
<dbReference type="GO" id="GO:0032259">
    <property type="term" value="P:methylation"/>
    <property type="evidence" value="ECO:0007669"/>
    <property type="project" value="UniProtKB-KW"/>
</dbReference>
<evidence type="ECO:0000256" key="2">
    <source>
        <dbReference type="ARBA" id="ARBA00022679"/>
    </source>
</evidence>
<proteinExistence type="predicted"/>
<keyword evidence="2 4" id="KW-0808">Transferase</keyword>
<organism evidence="6 7">
    <name type="scientific">Calicophoron daubneyi</name>
    <name type="common">Rumen fluke</name>
    <name type="synonym">Paramphistomum daubneyi</name>
    <dbReference type="NCBI Taxonomy" id="300641"/>
    <lineage>
        <taxon>Eukaryota</taxon>
        <taxon>Metazoa</taxon>
        <taxon>Spiralia</taxon>
        <taxon>Lophotrochozoa</taxon>
        <taxon>Platyhelminthes</taxon>
        <taxon>Trematoda</taxon>
        <taxon>Digenea</taxon>
        <taxon>Plagiorchiida</taxon>
        <taxon>Pronocephalata</taxon>
        <taxon>Paramphistomoidea</taxon>
        <taxon>Paramphistomidae</taxon>
        <taxon>Calicophoron</taxon>
    </lineage>
</organism>
<evidence type="ECO:0000313" key="6">
    <source>
        <dbReference type="EMBL" id="CAL5140394.1"/>
    </source>
</evidence>
<feature type="domain" description="Protein arginine N-methyltransferase" evidence="5">
    <location>
        <begin position="350"/>
        <end position="419"/>
    </location>
</feature>
<dbReference type="GO" id="GO:0042054">
    <property type="term" value="F:histone methyltransferase activity"/>
    <property type="evidence" value="ECO:0007669"/>
    <property type="project" value="TreeGrafter"/>
</dbReference>
<dbReference type="PROSITE" id="PS51678">
    <property type="entry name" value="SAM_MT_PRMT"/>
    <property type="match status" value="1"/>
</dbReference>
<dbReference type="PANTHER" id="PTHR11006">
    <property type="entry name" value="PROTEIN ARGININE N-METHYLTRANSFERASE"/>
    <property type="match status" value="1"/>
</dbReference>
<dbReference type="Proteomes" id="UP001497525">
    <property type="component" value="Unassembled WGS sequence"/>
</dbReference>